<keyword evidence="12 13" id="KW-0449">Lipoprotein</keyword>
<dbReference type="PANTHER" id="PTHR30040">
    <property type="entry name" value="THIAMINE BIOSYNTHESIS LIPOPROTEIN APBE"/>
    <property type="match status" value="1"/>
</dbReference>
<comment type="similarity">
    <text evidence="10 12">Belongs to the ApbE family.</text>
</comment>
<proteinExistence type="inferred from homology"/>
<evidence type="ECO:0000256" key="10">
    <source>
        <dbReference type="PIRNR" id="PIRNR006268"/>
    </source>
</evidence>
<keyword evidence="3 10" id="KW-0285">Flavoprotein</keyword>
<dbReference type="GO" id="GO:0046872">
    <property type="term" value="F:metal ion binding"/>
    <property type="evidence" value="ECO:0007669"/>
    <property type="project" value="UniProtKB-UniRule"/>
</dbReference>
<feature type="binding site" evidence="11">
    <location>
        <position position="174"/>
    </location>
    <ligand>
        <name>Mg(2+)</name>
        <dbReference type="ChEBI" id="CHEBI:18420"/>
    </ligand>
</feature>
<evidence type="ECO:0000256" key="4">
    <source>
        <dbReference type="ARBA" id="ARBA00022679"/>
    </source>
</evidence>
<dbReference type="SUPFAM" id="SSF143631">
    <property type="entry name" value="ApbE-like"/>
    <property type="match status" value="1"/>
</dbReference>
<evidence type="ECO:0000256" key="8">
    <source>
        <dbReference type="ARBA" id="ARBA00031306"/>
    </source>
</evidence>
<comment type="caution">
    <text evidence="13">The sequence shown here is derived from an EMBL/GenBank/DDBJ whole genome shotgun (WGS) entry which is preliminary data.</text>
</comment>
<evidence type="ECO:0000313" key="13">
    <source>
        <dbReference type="EMBL" id="MBB6478457.1"/>
    </source>
</evidence>
<keyword evidence="4 10" id="KW-0808">Transferase</keyword>
<dbReference type="Gene3D" id="3.10.520.10">
    <property type="entry name" value="ApbE-like domains"/>
    <property type="match status" value="1"/>
</dbReference>
<dbReference type="EC" id="2.7.1.180" evidence="1 10"/>
<comment type="catalytic activity">
    <reaction evidence="9 10 12">
        <text>L-threonyl-[protein] + FAD = FMN-L-threonyl-[protein] + AMP + H(+)</text>
        <dbReference type="Rhea" id="RHEA:36847"/>
        <dbReference type="Rhea" id="RHEA-COMP:11060"/>
        <dbReference type="Rhea" id="RHEA-COMP:11061"/>
        <dbReference type="ChEBI" id="CHEBI:15378"/>
        <dbReference type="ChEBI" id="CHEBI:30013"/>
        <dbReference type="ChEBI" id="CHEBI:57692"/>
        <dbReference type="ChEBI" id="CHEBI:74257"/>
        <dbReference type="ChEBI" id="CHEBI:456215"/>
        <dbReference type="EC" id="2.7.1.180"/>
    </reaction>
</comment>
<organism evidence="13 14">
    <name type="scientific">Spirochaeta isovalerica</name>
    <dbReference type="NCBI Taxonomy" id="150"/>
    <lineage>
        <taxon>Bacteria</taxon>
        <taxon>Pseudomonadati</taxon>
        <taxon>Spirochaetota</taxon>
        <taxon>Spirochaetia</taxon>
        <taxon>Spirochaetales</taxon>
        <taxon>Spirochaetaceae</taxon>
        <taxon>Spirochaeta</taxon>
    </lineage>
</organism>
<evidence type="ECO:0000256" key="6">
    <source>
        <dbReference type="ARBA" id="ARBA00022827"/>
    </source>
</evidence>
<dbReference type="EMBL" id="JACHGJ010000001">
    <property type="protein sequence ID" value="MBB6478457.1"/>
    <property type="molecule type" value="Genomic_DNA"/>
</dbReference>
<comment type="function">
    <text evidence="12">Flavin transferase that catalyzes the transfer of the FMN moiety of FAD and its covalent binding to the hydroxyl group of a threonine residue in a target flavoprotein.</text>
</comment>
<feature type="binding site" evidence="11">
    <location>
        <position position="292"/>
    </location>
    <ligand>
        <name>Mg(2+)</name>
        <dbReference type="ChEBI" id="CHEBI:18420"/>
    </ligand>
</feature>
<keyword evidence="12" id="KW-0472">Membrane</keyword>
<comment type="subcellular location">
    <subcellularLocation>
        <location evidence="12">Cell inner membrane</location>
        <topology evidence="12">Lipid-anchor</topology>
        <orientation evidence="12">Periplasmic side</orientation>
    </subcellularLocation>
</comment>
<evidence type="ECO:0000256" key="3">
    <source>
        <dbReference type="ARBA" id="ARBA00022630"/>
    </source>
</evidence>
<keyword evidence="12" id="KW-1003">Cell membrane</keyword>
<evidence type="ECO:0000256" key="7">
    <source>
        <dbReference type="ARBA" id="ARBA00022842"/>
    </source>
</evidence>
<gene>
    <name evidence="13" type="ORF">HNR50_000090</name>
</gene>
<dbReference type="InterPro" id="IPR024932">
    <property type="entry name" value="ApbE"/>
</dbReference>
<accession>A0A841R5M7</accession>
<dbReference type="PROSITE" id="PS51257">
    <property type="entry name" value="PROKAR_LIPOPROTEIN"/>
    <property type="match status" value="1"/>
</dbReference>
<keyword evidence="6 10" id="KW-0274">FAD</keyword>
<feature type="binding site" evidence="11">
    <location>
        <position position="288"/>
    </location>
    <ligand>
        <name>Mg(2+)</name>
        <dbReference type="ChEBI" id="CHEBI:18420"/>
    </ligand>
</feature>
<evidence type="ECO:0000256" key="5">
    <source>
        <dbReference type="ARBA" id="ARBA00022723"/>
    </source>
</evidence>
<evidence type="ECO:0000256" key="2">
    <source>
        <dbReference type="ARBA" id="ARBA00016337"/>
    </source>
</evidence>
<evidence type="ECO:0000313" key="14">
    <source>
        <dbReference type="Proteomes" id="UP000587760"/>
    </source>
</evidence>
<comment type="cofactor">
    <cofactor evidence="11">
        <name>Mg(2+)</name>
        <dbReference type="ChEBI" id="CHEBI:18420"/>
    </cofactor>
    <cofactor evidence="11">
        <name>Mn(2+)</name>
        <dbReference type="ChEBI" id="CHEBI:29035"/>
    </cofactor>
    <text evidence="11">Magnesium. Can also use manganese.</text>
</comment>
<keyword evidence="5 10" id="KW-0479">Metal-binding</keyword>
<keyword evidence="14" id="KW-1185">Reference proteome</keyword>
<evidence type="ECO:0000256" key="9">
    <source>
        <dbReference type="ARBA" id="ARBA00048540"/>
    </source>
</evidence>
<sequence>MKVEIRFSGLLYILILFFLASCSPEQFSPRSDNRLLLGTVCVISLDKSEPVELFDQAFDIIAQEEQLMSLQVPDSDLSKVNRSAGVSAVKVSPDTLEVLGAALNYASMSGGAFDPSIAPLVELWGIVTGDAVSPPDPLEIEPVRSLTDYTKVLIDDKSETVFLENKGMKVDLGAIAKGYVGDRVKDFLLSQGVERGIINLGGNIVVIGSKPGNEPWKIGIQNPFDNRGRHIGLVSVSDSTVVTSGIYERFFMYEGKRYHHILDPWTGYPVDNELASVSIIAEKSMDADALSTSLFVLGIDKGLQLIENINGAEAIFVTKEKEIVLSSGAGDFFELKDNGFTIISQR</sequence>
<name>A0A841R5M7_9SPIO</name>
<dbReference type="Proteomes" id="UP000587760">
    <property type="component" value="Unassembled WGS sequence"/>
</dbReference>
<dbReference type="RefSeq" id="WP_184742317.1">
    <property type="nucleotide sequence ID" value="NZ_JACHGJ010000001.1"/>
</dbReference>
<dbReference type="PIRSF" id="PIRSF006268">
    <property type="entry name" value="ApbE"/>
    <property type="match status" value="1"/>
</dbReference>
<dbReference type="InterPro" id="IPR003374">
    <property type="entry name" value="ApbE-like_sf"/>
</dbReference>
<dbReference type="PANTHER" id="PTHR30040:SF2">
    <property type="entry name" value="FAD:PROTEIN FMN TRANSFERASE"/>
    <property type="match status" value="1"/>
</dbReference>
<evidence type="ECO:0000256" key="12">
    <source>
        <dbReference type="RuleBase" id="RU363002"/>
    </source>
</evidence>
<dbReference type="Pfam" id="PF02424">
    <property type="entry name" value="ApbE"/>
    <property type="match status" value="1"/>
</dbReference>
<keyword evidence="7 10" id="KW-0460">Magnesium</keyword>
<evidence type="ECO:0000256" key="11">
    <source>
        <dbReference type="PIRSR" id="PIRSR006268-2"/>
    </source>
</evidence>
<dbReference type="AlphaFoldDB" id="A0A841R5M7"/>
<dbReference type="GO" id="GO:0005886">
    <property type="term" value="C:plasma membrane"/>
    <property type="evidence" value="ECO:0007669"/>
    <property type="project" value="UniProtKB-SubCell"/>
</dbReference>
<protein>
    <recommendedName>
        <fullName evidence="2 10">FAD:protein FMN transferase</fullName>
        <ecNumber evidence="1 10">2.7.1.180</ecNumber>
    </recommendedName>
    <alternativeName>
        <fullName evidence="8 10">Flavin transferase</fullName>
    </alternativeName>
</protein>
<keyword evidence="12" id="KW-0997">Cell inner membrane</keyword>
<evidence type="ECO:0000256" key="1">
    <source>
        <dbReference type="ARBA" id="ARBA00011955"/>
    </source>
</evidence>
<reference evidence="13 14" key="1">
    <citation type="submission" date="2020-08" db="EMBL/GenBank/DDBJ databases">
        <title>Genomic Encyclopedia of Type Strains, Phase IV (KMG-IV): sequencing the most valuable type-strain genomes for metagenomic binning, comparative biology and taxonomic classification.</title>
        <authorList>
            <person name="Goeker M."/>
        </authorList>
    </citation>
    <scope>NUCLEOTIDE SEQUENCE [LARGE SCALE GENOMIC DNA]</scope>
    <source>
        <strain evidence="13 14">DSM 2461</strain>
    </source>
</reference>
<dbReference type="GO" id="GO:0016740">
    <property type="term" value="F:transferase activity"/>
    <property type="evidence" value="ECO:0007669"/>
    <property type="project" value="UniProtKB-UniRule"/>
</dbReference>